<evidence type="ECO:0000256" key="1">
    <source>
        <dbReference type="SAM" id="Phobius"/>
    </source>
</evidence>
<gene>
    <name evidence="2" type="ORF">QN341_14645</name>
</gene>
<feature type="transmembrane region" description="Helical" evidence="1">
    <location>
        <begin position="186"/>
        <end position="207"/>
    </location>
</feature>
<name>A0AAW7CQF1_HEYCO</name>
<dbReference type="InterPro" id="IPR025699">
    <property type="entry name" value="ABC2_memb-like"/>
</dbReference>
<evidence type="ECO:0000313" key="3">
    <source>
        <dbReference type="Proteomes" id="UP001223084"/>
    </source>
</evidence>
<reference evidence="2" key="1">
    <citation type="submission" date="2023-06" db="EMBL/GenBank/DDBJ databases">
        <title>Probiogenomic evaluation and L lactic producing Weizmannia coaggulans BKMTCR2-2 from tree bark.</title>
        <authorList>
            <person name="Mahittikon J."/>
            <person name="Tanasupawat S."/>
        </authorList>
    </citation>
    <scope>NUCLEOTIDE SEQUENCE</scope>
    <source>
        <strain evidence="2">BKMTCR2-2</strain>
    </source>
</reference>
<feature type="transmembrane region" description="Helical" evidence="1">
    <location>
        <begin position="38"/>
        <end position="58"/>
    </location>
</feature>
<feature type="transmembrane region" description="Helical" evidence="1">
    <location>
        <begin position="85"/>
        <end position="109"/>
    </location>
</feature>
<comment type="caution">
    <text evidence="2">The sequence shown here is derived from an EMBL/GenBank/DDBJ whole genome shotgun (WGS) entry which is preliminary data.</text>
</comment>
<accession>A0AAW7CQF1</accession>
<dbReference type="RefSeq" id="WP_104851550.1">
    <property type="nucleotide sequence ID" value="NZ_CP026649.1"/>
</dbReference>
<keyword evidence="1" id="KW-1133">Transmembrane helix</keyword>
<protein>
    <submittedName>
        <fullName evidence="2">ABC-2 transporter permease</fullName>
    </submittedName>
</protein>
<feature type="transmembrane region" description="Helical" evidence="1">
    <location>
        <begin position="121"/>
        <end position="144"/>
    </location>
</feature>
<feature type="transmembrane region" description="Helical" evidence="1">
    <location>
        <begin position="156"/>
        <end position="174"/>
    </location>
</feature>
<keyword evidence="1" id="KW-0472">Membrane</keyword>
<sequence length="212" mass="23887">MKGLILNNLYSIDKSVKFSLLISTAAIIPLIISGNPTALKIAVLLPFLIIPMNAFEVLKQDSMSGWNKFEITLPLKKSKIIQSKFITFLLLVFTSLLLTFALFYCASIFISPTVMDDFFNIGLRGMGMMFCAASLVYPLTYIFGIEKSDMITMGSIGFAFVMFFFISFLMKVFIGEMKGAEEIFSLSFLLVSIFLFILSYATSVIIYRKKEF</sequence>
<proteinExistence type="predicted"/>
<dbReference type="AlphaFoldDB" id="A0AAW7CQF1"/>
<keyword evidence="1" id="KW-0812">Transmembrane</keyword>
<organism evidence="2 3">
    <name type="scientific">Heyndrickxia coagulans</name>
    <name type="common">Weizmannia coagulans</name>
    <dbReference type="NCBI Taxonomy" id="1398"/>
    <lineage>
        <taxon>Bacteria</taxon>
        <taxon>Bacillati</taxon>
        <taxon>Bacillota</taxon>
        <taxon>Bacilli</taxon>
        <taxon>Bacillales</taxon>
        <taxon>Bacillaceae</taxon>
        <taxon>Heyndrickxia</taxon>
    </lineage>
</organism>
<dbReference type="EMBL" id="JASUZX010000002">
    <property type="protein sequence ID" value="MDL5042246.1"/>
    <property type="molecule type" value="Genomic_DNA"/>
</dbReference>
<dbReference type="Proteomes" id="UP001223084">
    <property type="component" value="Unassembled WGS sequence"/>
</dbReference>
<dbReference type="Pfam" id="PF13346">
    <property type="entry name" value="ABC2_membrane_5"/>
    <property type="match status" value="1"/>
</dbReference>
<evidence type="ECO:0000313" key="2">
    <source>
        <dbReference type="EMBL" id="MDL5042246.1"/>
    </source>
</evidence>